<evidence type="ECO:0000313" key="4">
    <source>
        <dbReference type="EMBL" id="ASC72797.1"/>
    </source>
</evidence>
<comment type="similarity">
    <text evidence="1">Belongs to the DedA family.</text>
</comment>
<feature type="transmembrane region" description="Helical" evidence="2">
    <location>
        <begin position="106"/>
        <end position="131"/>
    </location>
</feature>
<evidence type="ECO:0000256" key="1">
    <source>
        <dbReference type="ARBA" id="ARBA00010792"/>
    </source>
</evidence>
<name>A0A1Z3HRN5_9CYAN</name>
<feature type="domain" description="VTT" evidence="3">
    <location>
        <begin position="61"/>
        <end position="155"/>
    </location>
</feature>
<dbReference type="Proteomes" id="UP000191901">
    <property type="component" value="Chromosome"/>
</dbReference>
<dbReference type="EMBL" id="CP021983">
    <property type="protein sequence ID" value="ASC72797.1"/>
    <property type="molecule type" value="Genomic_DNA"/>
</dbReference>
<organism evidence="4 5">
    <name type="scientific">Halomicronema hongdechloris C2206</name>
    <dbReference type="NCBI Taxonomy" id="1641165"/>
    <lineage>
        <taxon>Bacteria</taxon>
        <taxon>Bacillati</taxon>
        <taxon>Cyanobacteriota</taxon>
        <taxon>Cyanophyceae</taxon>
        <taxon>Nodosilineales</taxon>
        <taxon>Nodosilineaceae</taxon>
        <taxon>Halomicronema</taxon>
    </lineage>
</organism>
<feature type="transmembrane region" description="Helical" evidence="2">
    <location>
        <begin position="174"/>
        <end position="192"/>
    </location>
</feature>
<protein>
    <recommendedName>
        <fullName evidence="3">VTT domain-containing protein</fullName>
    </recommendedName>
</protein>
<accession>A0A1Z3HRN5</accession>
<dbReference type="Pfam" id="PF09335">
    <property type="entry name" value="VTT_dom"/>
    <property type="match status" value="1"/>
</dbReference>
<dbReference type="AlphaFoldDB" id="A0A1Z3HRN5"/>
<dbReference type="PANTHER" id="PTHR42709">
    <property type="entry name" value="ALKALINE PHOSPHATASE LIKE PROTEIN"/>
    <property type="match status" value="1"/>
</dbReference>
<sequence>MLKRGYHWIAGLSHTPYGEAALFLIALAESSFFPIPPDVLLLALCAGQPQRSLRFAASCGIGSVLGGILGYTIGWIAFDSLGQPLLQLYDPQQDVFAQIETLYQTWGFWGVLAAAITPIPYKVFTIASGVFHFSLPQFILASLIGRNLRFFLVGGLMYWGGPRFQQWLEASFDTVAWSALAVMVIGIVAVHFL</sequence>
<keyword evidence="2" id="KW-1133">Transmembrane helix</keyword>
<feature type="transmembrane region" description="Helical" evidence="2">
    <location>
        <begin position="138"/>
        <end position="159"/>
    </location>
</feature>
<evidence type="ECO:0000256" key="2">
    <source>
        <dbReference type="SAM" id="Phobius"/>
    </source>
</evidence>
<feature type="transmembrane region" description="Helical" evidence="2">
    <location>
        <begin position="20"/>
        <end position="43"/>
    </location>
</feature>
<dbReference type="InterPro" id="IPR051311">
    <property type="entry name" value="DedA_domain"/>
</dbReference>
<keyword evidence="5" id="KW-1185">Reference proteome</keyword>
<dbReference type="KEGG" id="hhg:XM38_037560"/>
<gene>
    <name evidence="4" type="ORF">XM38_037560</name>
</gene>
<keyword evidence="2" id="KW-0472">Membrane</keyword>
<dbReference type="RefSeq" id="WP_080806871.1">
    <property type="nucleotide sequence ID" value="NZ_CP021983.2"/>
</dbReference>
<dbReference type="GO" id="GO:0005886">
    <property type="term" value="C:plasma membrane"/>
    <property type="evidence" value="ECO:0007669"/>
    <property type="project" value="TreeGrafter"/>
</dbReference>
<dbReference type="PANTHER" id="PTHR42709:SF11">
    <property type="entry name" value="DEDA FAMILY PROTEIN"/>
    <property type="match status" value="1"/>
</dbReference>
<evidence type="ECO:0000313" key="5">
    <source>
        <dbReference type="Proteomes" id="UP000191901"/>
    </source>
</evidence>
<dbReference type="OrthoDB" id="9810270at2"/>
<reference evidence="4 5" key="1">
    <citation type="journal article" date="2016" name="Biochim. Biophys. Acta">
        <title>Characterization of red-shifted phycobilisomes isolated from the chlorophyll f-containing cyanobacterium Halomicronema hongdechloris.</title>
        <authorList>
            <person name="Li Y."/>
            <person name="Lin Y."/>
            <person name="Garvey C.J."/>
            <person name="Birch D."/>
            <person name="Corkery R.W."/>
            <person name="Loughlin P.C."/>
            <person name="Scheer H."/>
            <person name="Willows R.D."/>
            <person name="Chen M."/>
        </authorList>
    </citation>
    <scope>NUCLEOTIDE SEQUENCE [LARGE SCALE GENOMIC DNA]</scope>
    <source>
        <strain evidence="4 5">C2206</strain>
    </source>
</reference>
<feature type="transmembrane region" description="Helical" evidence="2">
    <location>
        <begin position="55"/>
        <end position="78"/>
    </location>
</feature>
<proteinExistence type="inferred from homology"/>
<keyword evidence="2" id="KW-0812">Transmembrane</keyword>
<dbReference type="STRING" id="1641165.XM38_06515"/>
<dbReference type="InterPro" id="IPR032816">
    <property type="entry name" value="VTT_dom"/>
</dbReference>
<evidence type="ECO:0000259" key="3">
    <source>
        <dbReference type="Pfam" id="PF09335"/>
    </source>
</evidence>